<evidence type="ECO:0000313" key="2">
    <source>
        <dbReference type="Proteomes" id="UP001152531"/>
    </source>
</evidence>
<dbReference type="Proteomes" id="UP001152531">
    <property type="component" value="Unassembled WGS sequence"/>
</dbReference>
<organism evidence="1 2">
    <name type="scientific">[Candida] jaroonii</name>
    <dbReference type="NCBI Taxonomy" id="467808"/>
    <lineage>
        <taxon>Eukaryota</taxon>
        <taxon>Fungi</taxon>
        <taxon>Dikarya</taxon>
        <taxon>Ascomycota</taxon>
        <taxon>Saccharomycotina</taxon>
        <taxon>Pichiomycetes</taxon>
        <taxon>Debaryomycetaceae</taxon>
        <taxon>Yamadazyma</taxon>
    </lineage>
</organism>
<keyword evidence="2" id="KW-1185">Reference proteome</keyword>
<evidence type="ECO:0000313" key="1">
    <source>
        <dbReference type="EMBL" id="CAH6721051.1"/>
    </source>
</evidence>
<sequence>MEWLKHSNKSVQQCDICHTPYKFKTIYDPSMPDSIPFEFIWEKICSNIVKNFTRSISIMLYVFLILEVPIFWKFMGRIYTWTIDGKLPSVNDNFIDALFFGENVIQSEYSNSIINLAKIKKLFEVSYFSGLRYIFIYIIIHIALFIEREWVIRDEGFTKLLIKRVGAEPRTKLIDVFQNVINDMEEDDERMNVFLRAVNDMRQGQEVEIIEDNHWYDNSDAENTVNENVHERRVEEDADEDESSDDNENGNESSNMDNGWTYDSSGDIILDSDEYGHYNRVEMFSDFRDDDTEEIMERERSERERMDIERLESETRERERLERERMERERLEVERLQRERTERERVERERIERERQERERIEREERERAREIGRQADAEEGDENIFEMFGFKLNISVPIFLLAICNTVVGTYLFFTYLIPQMIGCGLIFFLNLTFQAVSLVLPSYNLDVESKYQYVISKLNPSARNILDSIVLNIAILLKSLGNLFTNEETPSSLERAITLTLGYSAVALVVYQFMKSLVRSKPVTGTPRKIYKVLFEVAITLKVFVIFAIEIFFFPVYCGWLIDFCVAPLLLESFHYKIGDNSYFHVLFTSTIPFLTIDYIRISIYWACGTLYMLFFALFIGMVRSKILRPGVLFFIRSPDDPNARLIHDALVKPMLLQLSRIYLSGKVYSAFIIVGIGGLTWGLRFFIQEKDKNVLLPIKLYNPQNIIFIFVFASAISTNKIFLKHLSERYWKTAFELSCHKLRLSHFILGKPIPQERGYVAYSSIYHWFFQTPPNYSNPVTYKESIQLGNKEPSYFIPNGDYIRVPDNDTVSRKFIKKLFVSVTKDDKLLKPLEPIDTVDEGDESDDELSENSYAIVYKPPYLKFRCFMLIVFLWVWSIILILSVVMVALFIGKPVMKILILIAALSENLFEFSIEIFNKSINQYDWRVADFGSLAIGLICEIFILKWFYKAEAQEFAPDLVINLQARLANYSQSQVVGASLLMFSSLLLNQFWIITIHKFGVDAPLGILKNPNTFKINNEFSLELKALLLHLIASYWTVIPFTRRLFKFQIPQNYDLSLLLKILDTKMLVRDIFFIQTPFFAFVFVKYYLGSFNSWDLMLFPGLFGLYIAWDFFKYAKSIFIKFNNEVKNEKYVTGRALENVF</sequence>
<accession>A0ACA9Y7Q2</accession>
<gene>
    <name evidence="1" type="ORF">CLIB1444_05S02498</name>
</gene>
<comment type="caution">
    <text evidence="1">The sequence shown here is derived from an EMBL/GenBank/DDBJ whole genome shotgun (WGS) entry which is preliminary data.</text>
</comment>
<reference evidence="1" key="1">
    <citation type="submission" date="2022-06" db="EMBL/GenBank/DDBJ databases">
        <authorList>
            <person name="Legras J.-L."/>
            <person name="Devillers H."/>
            <person name="Grondin C."/>
        </authorList>
    </citation>
    <scope>NUCLEOTIDE SEQUENCE</scope>
    <source>
        <strain evidence="1">CLIB 1444</strain>
    </source>
</reference>
<name>A0ACA9Y7Q2_9ASCO</name>
<dbReference type="EMBL" id="CALSDN010000005">
    <property type="protein sequence ID" value="CAH6721051.1"/>
    <property type="molecule type" value="Genomic_DNA"/>
</dbReference>
<proteinExistence type="predicted"/>
<protein>
    <submittedName>
        <fullName evidence="1">ERAD-associated E3 ubiquitin-protein ligase DOA10</fullName>
    </submittedName>
</protein>